<dbReference type="RefSeq" id="XP_020662870.1">
    <property type="nucleotide sequence ID" value="XM_020807211.2"/>
</dbReference>
<comment type="similarity">
    <text evidence="2">Belongs to the calycin superfamily. Fatty-acid binding protein (FABP) family.</text>
</comment>
<dbReference type="Pfam" id="PF14651">
    <property type="entry name" value="Lipocalin_7"/>
    <property type="match status" value="1"/>
</dbReference>
<dbReference type="Proteomes" id="UP001652642">
    <property type="component" value="Chromosome 6"/>
</dbReference>
<dbReference type="InterPro" id="IPR012674">
    <property type="entry name" value="Calycin"/>
</dbReference>
<evidence type="ECO:0000256" key="4">
    <source>
        <dbReference type="ARBA" id="ARBA00022490"/>
    </source>
</evidence>
<protein>
    <submittedName>
        <fullName evidence="7">Fatty acid-binding protein, liver</fullName>
    </submittedName>
</protein>
<sequence>MSFTGKYERQSQENFEPFMKAVGLSDEQIEKGKANKSITEIVQTGKKFKVTLTTGDKSVTNEFVIGEEAELDTPTGQKFKTVVNMEGDNKMVVNLNDIKSVTEINGDTLINTLIKGDHQYRSISKRI</sequence>
<evidence type="ECO:0000256" key="2">
    <source>
        <dbReference type="ARBA" id="ARBA00008390"/>
    </source>
</evidence>
<dbReference type="GO" id="GO:0008289">
    <property type="term" value="F:lipid binding"/>
    <property type="evidence" value="ECO:0007669"/>
    <property type="project" value="UniProtKB-KW"/>
</dbReference>
<evidence type="ECO:0000256" key="5">
    <source>
        <dbReference type="ARBA" id="ARBA00023121"/>
    </source>
</evidence>
<dbReference type="FunFam" id="2.40.128.20:FF:000006">
    <property type="entry name" value="Fatty acid-binding protein, liver"/>
    <property type="match status" value="1"/>
</dbReference>
<keyword evidence="5" id="KW-0446">Lipid-binding</keyword>
<dbReference type="InParanoid" id="A0A6J0UUC9"/>
<comment type="subcellular location">
    <subcellularLocation>
        <location evidence="1">Cytoplasm</location>
    </subcellularLocation>
</comment>
<accession>A0A6J0UUC9</accession>
<keyword evidence="6" id="KW-1185">Reference proteome</keyword>
<organism evidence="6 7">
    <name type="scientific">Pogona vitticeps</name>
    <name type="common">central bearded dragon</name>
    <dbReference type="NCBI Taxonomy" id="103695"/>
    <lineage>
        <taxon>Eukaryota</taxon>
        <taxon>Metazoa</taxon>
        <taxon>Chordata</taxon>
        <taxon>Craniata</taxon>
        <taxon>Vertebrata</taxon>
        <taxon>Euteleostomi</taxon>
        <taxon>Lepidosauria</taxon>
        <taxon>Squamata</taxon>
        <taxon>Bifurcata</taxon>
        <taxon>Unidentata</taxon>
        <taxon>Episquamata</taxon>
        <taxon>Toxicofera</taxon>
        <taxon>Iguania</taxon>
        <taxon>Acrodonta</taxon>
        <taxon>Agamidae</taxon>
        <taxon>Amphibolurinae</taxon>
        <taxon>Pogona</taxon>
    </lineage>
</organism>
<dbReference type="GeneID" id="110086340"/>
<dbReference type="InterPro" id="IPR031259">
    <property type="entry name" value="ILBP"/>
</dbReference>
<keyword evidence="4" id="KW-0963">Cytoplasm</keyword>
<dbReference type="AlphaFoldDB" id="A0A6J0UUC9"/>
<evidence type="ECO:0000256" key="1">
    <source>
        <dbReference type="ARBA" id="ARBA00004496"/>
    </source>
</evidence>
<dbReference type="PRINTS" id="PR00178">
    <property type="entry name" value="FATTYACIDBP"/>
</dbReference>
<proteinExistence type="inferred from homology"/>
<gene>
    <name evidence="7" type="primary">FABP1</name>
</gene>
<dbReference type="SUPFAM" id="SSF50814">
    <property type="entry name" value="Lipocalins"/>
    <property type="match status" value="1"/>
</dbReference>
<reference evidence="7" key="1">
    <citation type="submission" date="2025-08" db="UniProtKB">
        <authorList>
            <consortium name="RefSeq"/>
        </authorList>
    </citation>
    <scope>IDENTIFICATION</scope>
</reference>
<evidence type="ECO:0000256" key="3">
    <source>
        <dbReference type="ARBA" id="ARBA00022448"/>
    </source>
</evidence>
<evidence type="ECO:0000313" key="7">
    <source>
        <dbReference type="RefSeq" id="XP_020662870.1"/>
    </source>
</evidence>
<dbReference type="CTD" id="2168"/>
<name>A0A6J0UUC9_9SAUR</name>
<dbReference type="OrthoDB" id="9971011at2759"/>
<dbReference type="GO" id="GO:0005737">
    <property type="term" value="C:cytoplasm"/>
    <property type="evidence" value="ECO:0007669"/>
    <property type="project" value="UniProtKB-SubCell"/>
</dbReference>
<evidence type="ECO:0000313" key="6">
    <source>
        <dbReference type="Proteomes" id="UP001652642"/>
    </source>
</evidence>
<keyword evidence="3" id="KW-0813">Transport</keyword>
<dbReference type="InterPro" id="IPR000463">
    <property type="entry name" value="Fatty_acid-bd"/>
</dbReference>
<dbReference type="PANTHER" id="PTHR11955">
    <property type="entry name" value="FATTY ACID BINDING PROTEIN"/>
    <property type="match status" value="1"/>
</dbReference>
<dbReference type="Gene3D" id="2.40.128.20">
    <property type="match status" value="1"/>
</dbReference>
<dbReference type="KEGG" id="pvt:110086340"/>